<feature type="transmembrane region" description="Helical" evidence="7">
    <location>
        <begin position="93"/>
        <end position="112"/>
    </location>
</feature>
<feature type="transmembrane region" description="Helical" evidence="7">
    <location>
        <begin position="118"/>
        <end position="136"/>
    </location>
</feature>
<feature type="domain" description="Major facilitator superfamily (MFS) profile" evidence="8">
    <location>
        <begin position="28"/>
        <end position="414"/>
    </location>
</feature>
<dbReference type="InterPro" id="IPR036259">
    <property type="entry name" value="MFS_trans_sf"/>
</dbReference>
<dbReference type="GO" id="GO:0022857">
    <property type="term" value="F:transmembrane transporter activity"/>
    <property type="evidence" value="ECO:0007669"/>
    <property type="project" value="InterPro"/>
</dbReference>
<reference evidence="9 10" key="1">
    <citation type="submission" date="2016-01" db="EMBL/GenBank/DDBJ databases">
        <title>The new phylogeny of the genus Mycobacterium.</title>
        <authorList>
            <person name="Tarcisio F."/>
            <person name="Conor M."/>
            <person name="Antonella G."/>
            <person name="Elisabetta G."/>
            <person name="Giulia F.S."/>
            <person name="Sara T."/>
            <person name="Anna F."/>
            <person name="Clotilde B."/>
            <person name="Roberto B."/>
            <person name="Veronica D.S."/>
            <person name="Fabio R."/>
            <person name="Monica P."/>
            <person name="Olivier J."/>
            <person name="Enrico T."/>
            <person name="Nicola S."/>
        </authorList>
    </citation>
    <scope>NUCLEOTIDE SEQUENCE [LARGE SCALE GENOMIC DNA]</scope>
    <source>
        <strain evidence="9 10">DSM 45176</strain>
    </source>
</reference>
<evidence type="ECO:0000256" key="2">
    <source>
        <dbReference type="ARBA" id="ARBA00022448"/>
    </source>
</evidence>
<protein>
    <recommendedName>
        <fullName evidence="8">Major facilitator superfamily (MFS) profile domain-containing protein</fullName>
    </recommendedName>
</protein>
<feature type="transmembrane region" description="Helical" evidence="7">
    <location>
        <begin position="273"/>
        <end position="293"/>
    </location>
</feature>
<keyword evidence="6 7" id="KW-0472">Membrane</keyword>
<dbReference type="Gene3D" id="1.20.1250.20">
    <property type="entry name" value="MFS general substrate transporter like domains"/>
    <property type="match status" value="1"/>
</dbReference>
<evidence type="ECO:0000256" key="1">
    <source>
        <dbReference type="ARBA" id="ARBA00004651"/>
    </source>
</evidence>
<dbReference type="InterPro" id="IPR050171">
    <property type="entry name" value="MFS_Transporters"/>
</dbReference>
<keyword evidence="10" id="KW-1185">Reference proteome</keyword>
<proteinExistence type="predicted"/>
<dbReference type="PROSITE" id="PS50850">
    <property type="entry name" value="MFS"/>
    <property type="match status" value="1"/>
</dbReference>
<feature type="transmembrane region" description="Helical" evidence="7">
    <location>
        <begin position="305"/>
        <end position="323"/>
    </location>
</feature>
<evidence type="ECO:0000259" key="8">
    <source>
        <dbReference type="PROSITE" id="PS50850"/>
    </source>
</evidence>
<evidence type="ECO:0000313" key="10">
    <source>
        <dbReference type="Proteomes" id="UP000193087"/>
    </source>
</evidence>
<dbReference type="RefSeq" id="WP_372510520.1">
    <property type="nucleotide sequence ID" value="NZ_CAJMWJ010000001.1"/>
</dbReference>
<keyword evidence="2" id="KW-0813">Transport</keyword>
<feature type="transmembrane region" description="Helical" evidence="7">
    <location>
        <begin position="235"/>
        <end position="253"/>
    </location>
</feature>
<evidence type="ECO:0000256" key="5">
    <source>
        <dbReference type="ARBA" id="ARBA00022989"/>
    </source>
</evidence>
<evidence type="ECO:0000256" key="3">
    <source>
        <dbReference type="ARBA" id="ARBA00022475"/>
    </source>
</evidence>
<dbReference type="SUPFAM" id="SSF103473">
    <property type="entry name" value="MFS general substrate transporter"/>
    <property type="match status" value="1"/>
</dbReference>
<feature type="transmembrane region" description="Helical" evidence="7">
    <location>
        <begin position="184"/>
        <end position="204"/>
    </location>
</feature>
<feature type="transmembrane region" description="Helical" evidence="7">
    <location>
        <begin position="29"/>
        <end position="50"/>
    </location>
</feature>
<dbReference type="STRING" id="486698.AWC22_19275"/>
<name>A0A1X2CRG7_9MYCO</name>
<evidence type="ECO:0000256" key="6">
    <source>
        <dbReference type="ARBA" id="ARBA00023136"/>
    </source>
</evidence>
<dbReference type="Pfam" id="PF07690">
    <property type="entry name" value="MFS_1"/>
    <property type="match status" value="1"/>
</dbReference>
<dbReference type="Proteomes" id="UP000193087">
    <property type="component" value="Unassembled WGS sequence"/>
</dbReference>
<accession>A0A1X2CRG7</accession>
<dbReference type="GO" id="GO:0005886">
    <property type="term" value="C:plasma membrane"/>
    <property type="evidence" value="ECO:0007669"/>
    <property type="project" value="UniProtKB-SubCell"/>
</dbReference>
<feature type="transmembrane region" description="Helical" evidence="7">
    <location>
        <begin position="157"/>
        <end position="178"/>
    </location>
</feature>
<dbReference type="PANTHER" id="PTHR23517">
    <property type="entry name" value="RESISTANCE PROTEIN MDTM, PUTATIVE-RELATED-RELATED"/>
    <property type="match status" value="1"/>
</dbReference>
<dbReference type="InterPro" id="IPR020846">
    <property type="entry name" value="MFS_dom"/>
</dbReference>
<feature type="transmembrane region" description="Helical" evidence="7">
    <location>
        <begin position="62"/>
        <end position="86"/>
    </location>
</feature>
<organism evidence="9 10">
    <name type="scientific">Mycobacterium riyadhense</name>
    <dbReference type="NCBI Taxonomy" id="486698"/>
    <lineage>
        <taxon>Bacteria</taxon>
        <taxon>Bacillati</taxon>
        <taxon>Actinomycetota</taxon>
        <taxon>Actinomycetes</taxon>
        <taxon>Mycobacteriales</taxon>
        <taxon>Mycobacteriaceae</taxon>
        <taxon>Mycobacterium</taxon>
    </lineage>
</organism>
<dbReference type="PANTHER" id="PTHR23517:SF3">
    <property type="entry name" value="INTEGRAL MEMBRANE TRANSPORT PROTEIN"/>
    <property type="match status" value="1"/>
</dbReference>
<evidence type="ECO:0000313" key="9">
    <source>
        <dbReference type="EMBL" id="ORW78560.1"/>
    </source>
</evidence>
<feature type="transmembrane region" description="Helical" evidence="7">
    <location>
        <begin position="363"/>
        <end position="386"/>
    </location>
</feature>
<keyword evidence="4 7" id="KW-0812">Transmembrane</keyword>
<dbReference type="AlphaFoldDB" id="A0A1X2CRG7"/>
<keyword evidence="3" id="KW-1003">Cell membrane</keyword>
<feature type="transmembrane region" description="Helical" evidence="7">
    <location>
        <begin position="329"/>
        <end position="351"/>
    </location>
</feature>
<sequence>MTTTTATPDCDVDVPAAPANKITASYPPVIWLLVGGSMVVRAAGFAYPFMAYHVAEHGLGAGAVGAVLAAFGVGWAIGQLVCGWLVDRVGARVTLVSTMLIAAAVLMLMAGARTMPALLLGALVTGVVYDAVRPVLGAAIVQHIPDPRQRATIDGWRFGWIVGVGRAITGGVGGLLVGWSGVPLLFWINGVVCAIFAVVAAYCVPARTNPVNLHARAVRRIKDVSYRKAFTDRRLVLVFLSGLATLTVIRGLYATVPMLMADRGLDASQFGGAQLASALTGLVLTPALTPWLSKIVGRANPRLDILAIASVWSALCMGAAALARTTPGFIVATALCTPGEIACLVIAAGVVHQISPAGSGGRYHGIWSMALAIASVIAPIVASYSLTHGGHLLVAVVTVVIGLIGAALCLPLARALGSTAQSPFQLLQAERSQSS</sequence>
<feature type="transmembrane region" description="Helical" evidence="7">
    <location>
        <begin position="392"/>
        <end position="413"/>
    </location>
</feature>
<keyword evidence="5 7" id="KW-1133">Transmembrane helix</keyword>
<evidence type="ECO:0000256" key="4">
    <source>
        <dbReference type="ARBA" id="ARBA00022692"/>
    </source>
</evidence>
<gene>
    <name evidence="9" type="ORF">AWC22_19275</name>
</gene>
<comment type="subcellular location">
    <subcellularLocation>
        <location evidence="1">Cell membrane</location>
        <topology evidence="1">Multi-pass membrane protein</topology>
    </subcellularLocation>
</comment>
<dbReference type="GeneID" id="93496861"/>
<dbReference type="InterPro" id="IPR011701">
    <property type="entry name" value="MFS"/>
</dbReference>
<evidence type="ECO:0000256" key="7">
    <source>
        <dbReference type="SAM" id="Phobius"/>
    </source>
</evidence>
<dbReference type="EMBL" id="LQPQ01000080">
    <property type="protein sequence ID" value="ORW78560.1"/>
    <property type="molecule type" value="Genomic_DNA"/>
</dbReference>
<comment type="caution">
    <text evidence="9">The sequence shown here is derived from an EMBL/GenBank/DDBJ whole genome shotgun (WGS) entry which is preliminary data.</text>
</comment>